<accession>A0A7R8V1F7</accession>
<dbReference type="EMBL" id="LR899013">
    <property type="protein sequence ID" value="CAD7090734.1"/>
    <property type="molecule type" value="Genomic_DNA"/>
</dbReference>
<name>A0A7R8V1F7_HERIL</name>
<proteinExistence type="predicted"/>
<reference evidence="1 2" key="1">
    <citation type="submission" date="2020-11" db="EMBL/GenBank/DDBJ databases">
        <authorList>
            <person name="Wallbank WR R."/>
            <person name="Pardo Diaz C."/>
            <person name="Kozak K."/>
            <person name="Martin S."/>
            <person name="Jiggins C."/>
            <person name="Moest M."/>
            <person name="Warren A I."/>
            <person name="Generalovic N T."/>
            <person name="Byers J.R.P. K."/>
            <person name="Montejo-Kovacevich G."/>
            <person name="Yen C E."/>
        </authorList>
    </citation>
    <scope>NUCLEOTIDE SEQUENCE [LARGE SCALE GENOMIC DNA]</scope>
</reference>
<evidence type="ECO:0000313" key="2">
    <source>
        <dbReference type="Proteomes" id="UP000594454"/>
    </source>
</evidence>
<dbReference type="AlphaFoldDB" id="A0A7R8V1F7"/>
<gene>
    <name evidence="1" type="ORF">HERILL_LOCUS13199</name>
</gene>
<keyword evidence="2" id="KW-1185">Reference proteome</keyword>
<protein>
    <submittedName>
        <fullName evidence="1">Uncharacterized protein</fullName>
    </submittedName>
</protein>
<organism evidence="1 2">
    <name type="scientific">Hermetia illucens</name>
    <name type="common">Black soldier fly</name>
    <dbReference type="NCBI Taxonomy" id="343691"/>
    <lineage>
        <taxon>Eukaryota</taxon>
        <taxon>Metazoa</taxon>
        <taxon>Ecdysozoa</taxon>
        <taxon>Arthropoda</taxon>
        <taxon>Hexapoda</taxon>
        <taxon>Insecta</taxon>
        <taxon>Pterygota</taxon>
        <taxon>Neoptera</taxon>
        <taxon>Endopterygota</taxon>
        <taxon>Diptera</taxon>
        <taxon>Brachycera</taxon>
        <taxon>Stratiomyomorpha</taxon>
        <taxon>Stratiomyidae</taxon>
        <taxon>Hermetiinae</taxon>
        <taxon>Hermetia</taxon>
    </lineage>
</organism>
<sequence>MNSILQKGNLCISTIGSLTHKASDTFFDCNDSDGSHPTLRKISKDAINLMKNNSEPEDNKIKPAPSVIILKHCRELLENHSLRKPSIWSKEPLLNADDVKLLRHIVESNERYQCLKEEDSDLLKEILVTQMSEVESQQKFLWRLLKILKDKRRNALKKRIMDLGIKENIKKVSSDLLITNRTNVTQNRKCQSDRTRSRTYEKKTPVCGKPKSKLIYEGYLIRTENIMYNLICWKVAFISNKCKVFEMKTIRYTDSEKCYFYTSEFVQKPNRVFIFTCSTDFLNALSPITNGRVVQKCVEIYNKILCSSEKKMIDQNKLNSREDIIVEQPRNFYHEKVKNSMVFLIHLILFTTLVISLKGLDFQCID</sequence>
<dbReference type="InParanoid" id="A0A7R8V1F7"/>
<dbReference type="Proteomes" id="UP000594454">
    <property type="component" value="Chromosome 5"/>
</dbReference>
<evidence type="ECO:0000313" key="1">
    <source>
        <dbReference type="EMBL" id="CAD7090734.1"/>
    </source>
</evidence>